<dbReference type="InterPro" id="IPR036388">
    <property type="entry name" value="WH-like_DNA-bd_sf"/>
</dbReference>
<dbReference type="SMART" id="SM00895">
    <property type="entry name" value="FCD"/>
    <property type="match status" value="1"/>
</dbReference>
<dbReference type="AlphaFoldDB" id="A0A0K1R8W9"/>
<sequence length="237" mass="25489">MSVARETTAEPLLSAVLDTLGGEIVSGAKSEGETFTLQDISTRFGISRTVAREAMRALEQLGLVSSSRRVGIRVLPASRWAVFDRSVIAWRLASDTQRAGQITSLDAVRTAVEPIAANLAAGNASPEQAARLHELAVKLVDLTEAGQGNSDEFLAADKEFHTLLLQASGNEMFAALAEPIMNVLEGRTRYGIMPDEPELETMRVHVDLAESVAKRDPQGAEDASRRLLTGVSGFMEI</sequence>
<dbReference type="SMART" id="SM00345">
    <property type="entry name" value="HTH_GNTR"/>
    <property type="match status" value="1"/>
</dbReference>
<dbReference type="Gene3D" id="1.10.10.10">
    <property type="entry name" value="Winged helix-like DNA-binding domain superfamily/Winged helix DNA-binding domain"/>
    <property type="match status" value="1"/>
</dbReference>
<organism evidence="4 5">
    <name type="scientific">Corynebacterium riegelii</name>
    <dbReference type="NCBI Taxonomy" id="156976"/>
    <lineage>
        <taxon>Bacteria</taxon>
        <taxon>Bacillati</taxon>
        <taxon>Actinomycetota</taxon>
        <taxon>Actinomycetes</taxon>
        <taxon>Mycobacteriales</taxon>
        <taxon>Corynebacteriaceae</taxon>
        <taxon>Corynebacterium</taxon>
    </lineage>
</organism>
<dbReference type="PANTHER" id="PTHR43537">
    <property type="entry name" value="TRANSCRIPTIONAL REGULATOR, GNTR FAMILY"/>
    <property type="match status" value="1"/>
</dbReference>
<dbReference type="Pfam" id="PF07729">
    <property type="entry name" value="FCD"/>
    <property type="match status" value="1"/>
</dbReference>
<dbReference type="GO" id="GO:0003677">
    <property type="term" value="F:DNA binding"/>
    <property type="evidence" value="ECO:0007669"/>
    <property type="project" value="UniProtKB-KW"/>
</dbReference>
<evidence type="ECO:0000256" key="3">
    <source>
        <dbReference type="ARBA" id="ARBA00023163"/>
    </source>
</evidence>
<dbReference type="Pfam" id="PF00392">
    <property type="entry name" value="GntR"/>
    <property type="match status" value="1"/>
</dbReference>
<proteinExistence type="predicted"/>
<reference evidence="4 5" key="1">
    <citation type="submission" date="2015-08" db="EMBL/GenBank/DDBJ databases">
        <authorList>
            <person name="Babu N.S."/>
            <person name="Beckwith C.J."/>
            <person name="Beseler K.G."/>
            <person name="Brison A."/>
            <person name="Carone J.V."/>
            <person name="Caskin T.P."/>
            <person name="Diamond M."/>
            <person name="Durham M.E."/>
            <person name="Foxe J.M."/>
            <person name="Go M."/>
            <person name="Henderson B.A."/>
            <person name="Jones I.B."/>
            <person name="McGettigan J.A."/>
            <person name="Micheletti S.J."/>
            <person name="Nasrallah M.E."/>
            <person name="Ortiz D."/>
            <person name="Piller C.R."/>
            <person name="Privatt S.R."/>
            <person name="Schneider S.L."/>
            <person name="Sharp S."/>
            <person name="Smith T.C."/>
            <person name="Stanton J.D."/>
            <person name="Ullery H.E."/>
            <person name="Wilson R.J."/>
            <person name="Serrano M.G."/>
            <person name="Buck G."/>
            <person name="Lee V."/>
            <person name="Wang Y."/>
            <person name="Carvalho R."/>
            <person name="Voegtly L."/>
            <person name="Shi R."/>
            <person name="Duckworth R."/>
            <person name="Johnson A."/>
            <person name="Loviza R."/>
            <person name="Walstead R."/>
            <person name="Shah Z."/>
            <person name="Kiflezghi M."/>
            <person name="Wade K."/>
            <person name="Ball S.L."/>
            <person name="Bradley K.W."/>
            <person name="Asai D.J."/>
            <person name="Bowman C.A."/>
            <person name="Russell D.A."/>
            <person name="Pope W.H."/>
            <person name="Jacobs-Sera D."/>
            <person name="Hendrix R.W."/>
            <person name="Hatfull G.F."/>
        </authorList>
    </citation>
    <scope>NUCLEOTIDE SEQUENCE [LARGE SCALE GENOMIC DNA]</scope>
    <source>
        <strain evidence="4 5">PUDD_83A45</strain>
    </source>
</reference>
<dbReference type="RefSeq" id="WP_052203203.1">
    <property type="nucleotide sequence ID" value="NZ_BAAAGW010000024.1"/>
</dbReference>
<dbReference type="GO" id="GO:0003700">
    <property type="term" value="F:DNA-binding transcription factor activity"/>
    <property type="evidence" value="ECO:0007669"/>
    <property type="project" value="InterPro"/>
</dbReference>
<dbReference type="InterPro" id="IPR008920">
    <property type="entry name" value="TF_FadR/GntR_C"/>
</dbReference>
<dbReference type="Proteomes" id="UP000060016">
    <property type="component" value="Chromosome"/>
</dbReference>
<keyword evidence="3" id="KW-0804">Transcription</keyword>
<evidence type="ECO:0000313" key="5">
    <source>
        <dbReference type="Proteomes" id="UP000060016"/>
    </source>
</evidence>
<dbReference type="PROSITE" id="PS50949">
    <property type="entry name" value="HTH_GNTR"/>
    <property type="match status" value="1"/>
</dbReference>
<dbReference type="Gene3D" id="1.20.120.530">
    <property type="entry name" value="GntR ligand-binding domain-like"/>
    <property type="match status" value="1"/>
</dbReference>
<dbReference type="InterPro" id="IPR000524">
    <property type="entry name" value="Tscrpt_reg_HTH_GntR"/>
</dbReference>
<evidence type="ECO:0000256" key="1">
    <source>
        <dbReference type="ARBA" id="ARBA00023015"/>
    </source>
</evidence>
<accession>A0A0K1R8W9</accession>
<evidence type="ECO:0000256" key="2">
    <source>
        <dbReference type="ARBA" id="ARBA00023125"/>
    </source>
</evidence>
<dbReference type="KEGG" id="crie:AK829_00095"/>
<dbReference type="PATRIC" id="fig|156976.3.peg.17"/>
<name>A0A0K1R8W9_9CORY</name>
<dbReference type="STRING" id="156976.AK829_00095"/>
<dbReference type="EMBL" id="CP012342">
    <property type="protein sequence ID" value="AKV57843.1"/>
    <property type="molecule type" value="Genomic_DNA"/>
</dbReference>
<evidence type="ECO:0000313" key="4">
    <source>
        <dbReference type="EMBL" id="AKV57843.1"/>
    </source>
</evidence>
<dbReference type="SUPFAM" id="SSF46785">
    <property type="entry name" value="Winged helix' DNA-binding domain"/>
    <property type="match status" value="1"/>
</dbReference>
<gene>
    <name evidence="4" type="ORF">AK829_00095</name>
</gene>
<keyword evidence="2" id="KW-0238">DNA-binding</keyword>
<dbReference type="InterPro" id="IPR036390">
    <property type="entry name" value="WH_DNA-bd_sf"/>
</dbReference>
<protein>
    <submittedName>
        <fullName evidence="4">Transcriptional regulator</fullName>
    </submittedName>
</protein>
<dbReference type="SUPFAM" id="SSF48008">
    <property type="entry name" value="GntR ligand-binding domain-like"/>
    <property type="match status" value="1"/>
</dbReference>
<dbReference type="InterPro" id="IPR011711">
    <property type="entry name" value="GntR_C"/>
</dbReference>
<keyword evidence="1" id="KW-0805">Transcription regulation</keyword>
<dbReference type="PANTHER" id="PTHR43537:SF44">
    <property type="entry name" value="GNTR FAMILY REGULATORY PROTEIN"/>
    <property type="match status" value="1"/>
</dbReference>
<keyword evidence="5" id="KW-1185">Reference proteome</keyword>